<organism evidence="3 4">
    <name type="scientific">Sediminicola luteus</name>
    <dbReference type="NCBI Taxonomy" id="319238"/>
    <lineage>
        <taxon>Bacteria</taxon>
        <taxon>Pseudomonadati</taxon>
        <taxon>Bacteroidota</taxon>
        <taxon>Flavobacteriia</taxon>
        <taxon>Flavobacteriales</taxon>
        <taxon>Flavobacteriaceae</taxon>
        <taxon>Sediminicola</taxon>
    </lineage>
</organism>
<comment type="caution">
    <text evidence="3">The sequence shown here is derived from an EMBL/GenBank/DDBJ whole genome shotgun (WGS) entry which is preliminary data.</text>
</comment>
<keyword evidence="4" id="KW-1185">Reference proteome</keyword>
<dbReference type="Pfam" id="PF13778">
    <property type="entry name" value="DUF4174"/>
    <property type="match status" value="1"/>
</dbReference>
<gene>
    <name evidence="3" type="ORF">ABXZ32_04930</name>
</gene>
<dbReference type="EMBL" id="JBEWYP010000002">
    <property type="protein sequence ID" value="MET7028724.1"/>
    <property type="molecule type" value="Genomic_DNA"/>
</dbReference>
<reference evidence="3 4" key="1">
    <citation type="submission" date="2024-07" db="EMBL/GenBank/DDBJ databases">
        <title>The genome sequence of type strain Sediminicola luteus GDMCC 1.2596T.</title>
        <authorList>
            <person name="Liu Y."/>
        </authorList>
    </citation>
    <scope>NUCLEOTIDE SEQUENCE [LARGE SCALE GENOMIC DNA]</scope>
    <source>
        <strain evidence="3 4">GDMCC 1.2596</strain>
    </source>
</reference>
<evidence type="ECO:0000313" key="4">
    <source>
        <dbReference type="Proteomes" id="UP001549773"/>
    </source>
</evidence>
<dbReference type="InterPro" id="IPR025232">
    <property type="entry name" value="DUF4174"/>
</dbReference>
<keyword evidence="1" id="KW-0732">Signal</keyword>
<feature type="domain" description="DUF4174" evidence="2">
    <location>
        <begin position="37"/>
        <end position="150"/>
    </location>
</feature>
<sequence>MNTEKLIQQSGKGTHIAIMFLLLIVLGANNLQAQDPSSFQWKNRLLLILVNDLSEEVYINQLAELNAHKKGLEERKLLVYQIQPNRYTVGLADQRWQQSKRLYKKYKKTKAPFEIILVGLDGGNKLHRTKFLGCKELFNTIDAMPMRRWEKQ</sequence>
<name>A0ABV2TWL9_9FLAO</name>
<evidence type="ECO:0000313" key="3">
    <source>
        <dbReference type="EMBL" id="MET7028724.1"/>
    </source>
</evidence>
<accession>A0ABV2TWL9</accession>
<dbReference type="RefSeq" id="WP_354617558.1">
    <property type="nucleotide sequence ID" value="NZ_JBEWYP010000002.1"/>
</dbReference>
<dbReference type="Proteomes" id="UP001549773">
    <property type="component" value="Unassembled WGS sequence"/>
</dbReference>
<evidence type="ECO:0000259" key="2">
    <source>
        <dbReference type="Pfam" id="PF13778"/>
    </source>
</evidence>
<proteinExistence type="predicted"/>
<protein>
    <submittedName>
        <fullName evidence="3">DUF4174 domain-containing protein</fullName>
    </submittedName>
</protein>
<evidence type="ECO:0000256" key="1">
    <source>
        <dbReference type="ARBA" id="ARBA00022729"/>
    </source>
</evidence>